<keyword evidence="1" id="KW-1185">Reference proteome</keyword>
<protein>
    <submittedName>
        <fullName evidence="2">Uncharacterized protein</fullName>
    </submittedName>
</protein>
<evidence type="ECO:0000313" key="2">
    <source>
        <dbReference type="WBParaSite" id="Minc3s00004g00246"/>
    </source>
</evidence>
<dbReference type="AlphaFoldDB" id="A0A914KG03"/>
<accession>A0A914KG03</accession>
<dbReference type="WBParaSite" id="Minc3s00004g00246">
    <property type="protein sequence ID" value="Minc3s00004g00246"/>
    <property type="gene ID" value="Minc3s00004g00246"/>
</dbReference>
<name>A0A914KG03_MELIC</name>
<organism evidence="1 2">
    <name type="scientific">Meloidogyne incognita</name>
    <name type="common">Southern root-knot nematode worm</name>
    <name type="synonym">Oxyuris incognita</name>
    <dbReference type="NCBI Taxonomy" id="6306"/>
    <lineage>
        <taxon>Eukaryota</taxon>
        <taxon>Metazoa</taxon>
        <taxon>Ecdysozoa</taxon>
        <taxon>Nematoda</taxon>
        <taxon>Chromadorea</taxon>
        <taxon>Rhabditida</taxon>
        <taxon>Tylenchina</taxon>
        <taxon>Tylenchomorpha</taxon>
        <taxon>Tylenchoidea</taxon>
        <taxon>Meloidogynidae</taxon>
        <taxon>Meloidogyninae</taxon>
        <taxon>Meloidogyne</taxon>
        <taxon>Meloidogyne incognita group</taxon>
    </lineage>
</organism>
<reference evidence="2" key="1">
    <citation type="submission" date="2022-11" db="UniProtKB">
        <authorList>
            <consortium name="WormBaseParasite"/>
        </authorList>
    </citation>
    <scope>IDENTIFICATION</scope>
</reference>
<proteinExistence type="predicted"/>
<evidence type="ECO:0000313" key="1">
    <source>
        <dbReference type="Proteomes" id="UP000887563"/>
    </source>
</evidence>
<sequence length="115" mass="13260">MNNAFKCGESTNGKYSDHKGRGCEANKCFISVDLLKGKTEEKALEKYTKQGCGECPKDAKHCRTCTTDFCNLKDLYQEVGYCWKNDNEIIECSKKEYKGKCYYAYYYDKKGRGFT</sequence>
<dbReference type="Proteomes" id="UP000887563">
    <property type="component" value="Unplaced"/>
</dbReference>